<name>A0A1H1DJR7_9BACI</name>
<dbReference type="SUPFAM" id="SSF89957">
    <property type="entry name" value="MTH1187/YkoF-like"/>
    <property type="match status" value="1"/>
</dbReference>
<sequence length="96" mass="10703">MNNSLVSIQIIPKTKNGEDVIPYVDAAIEVIEKAGVKYEVHPLETTMEGELAELFTVIEKMNERMVELGSSSIISQVKVLYNPSGASMDKLTEKYR</sequence>
<dbReference type="InterPro" id="IPR029756">
    <property type="entry name" value="MTH1187/YkoF-like"/>
</dbReference>
<dbReference type="AlphaFoldDB" id="A0A1H1DJR7"/>
<dbReference type="Gene3D" id="3.30.70.930">
    <property type="match status" value="1"/>
</dbReference>
<evidence type="ECO:0000313" key="3">
    <source>
        <dbReference type="EMBL" id="SDQ76734.1"/>
    </source>
</evidence>
<dbReference type="PANTHER" id="PTHR33777:SF1">
    <property type="entry name" value="UPF0045 PROTEIN ECM15"/>
    <property type="match status" value="1"/>
</dbReference>
<dbReference type="PANTHER" id="PTHR33777">
    <property type="entry name" value="UPF0045 PROTEIN ECM15"/>
    <property type="match status" value="1"/>
</dbReference>
<evidence type="ECO:0000313" key="4">
    <source>
        <dbReference type="Proteomes" id="UP000199444"/>
    </source>
</evidence>
<evidence type="ECO:0000259" key="2">
    <source>
        <dbReference type="Pfam" id="PF01910"/>
    </source>
</evidence>
<keyword evidence="4" id="KW-1185">Reference proteome</keyword>
<proteinExistence type="inferred from homology"/>
<dbReference type="InterPro" id="IPR002767">
    <property type="entry name" value="Thiamine_BP"/>
</dbReference>
<dbReference type="GO" id="GO:0005829">
    <property type="term" value="C:cytosol"/>
    <property type="evidence" value="ECO:0007669"/>
    <property type="project" value="TreeGrafter"/>
</dbReference>
<evidence type="ECO:0000256" key="1">
    <source>
        <dbReference type="ARBA" id="ARBA00010272"/>
    </source>
</evidence>
<comment type="similarity">
    <text evidence="1">Belongs to the UPF0045 family.</text>
</comment>
<reference evidence="3 4" key="1">
    <citation type="submission" date="2016-10" db="EMBL/GenBank/DDBJ databases">
        <authorList>
            <person name="de Groot N.N."/>
        </authorList>
    </citation>
    <scope>NUCLEOTIDE SEQUENCE [LARGE SCALE GENOMIC DNA]</scope>
    <source>
        <strain evidence="3 4">CGMCC 1.10449</strain>
    </source>
</reference>
<gene>
    <name evidence="3" type="ORF">SAMN05216231_2450</name>
</gene>
<dbReference type="Pfam" id="PF01910">
    <property type="entry name" value="Thiamine_BP"/>
    <property type="match status" value="1"/>
</dbReference>
<organism evidence="3 4">
    <name type="scientific">Virgibacillus salinus</name>
    <dbReference type="NCBI Taxonomy" id="553311"/>
    <lineage>
        <taxon>Bacteria</taxon>
        <taxon>Bacillati</taxon>
        <taxon>Bacillota</taxon>
        <taxon>Bacilli</taxon>
        <taxon>Bacillales</taxon>
        <taxon>Bacillaceae</taxon>
        <taxon>Virgibacillus</taxon>
    </lineage>
</organism>
<dbReference type="Proteomes" id="UP000199444">
    <property type="component" value="Unassembled WGS sequence"/>
</dbReference>
<dbReference type="InterPro" id="IPR051614">
    <property type="entry name" value="UPF0045_domain"/>
</dbReference>
<dbReference type="RefSeq" id="WP_092493276.1">
    <property type="nucleotide sequence ID" value="NZ_FNKD01000003.1"/>
</dbReference>
<accession>A0A1H1DJR7</accession>
<dbReference type="EMBL" id="FNKD01000003">
    <property type="protein sequence ID" value="SDQ76734.1"/>
    <property type="molecule type" value="Genomic_DNA"/>
</dbReference>
<protein>
    <submittedName>
        <fullName evidence="3">Uncharacterized protein, MTH1187 family</fullName>
    </submittedName>
</protein>
<feature type="domain" description="Thiamine-binding protein" evidence="2">
    <location>
        <begin position="6"/>
        <end position="95"/>
    </location>
</feature>
<dbReference type="STRING" id="553311.SAMN05216231_2450"/>